<name>A0A9D2KUH5_9BACE</name>
<keyword evidence="1" id="KW-0812">Transmembrane</keyword>
<dbReference type="AlphaFoldDB" id="A0A9D2KUH5"/>
<dbReference type="Proteomes" id="UP000823862">
    <property type="component" value="Unassembled WGS sequence"/>
</dbReference>
<feature type="transmembrane region" description="Helical" evidence="1">
    <location>
        <begin position="70"/>
        <end position="97"/>
    </location>
</feature>
<accession>A0A9D2KUH5</accession>
<organism evidence="2 3">
    <name type="scientific">Candidatus Bacteroides avicola</name>
    <dbReference type="NCBI Taxonomy" id="2838468"/>
    <lineage>
        <taxon>Bacteria</taxon>
        <taxon>Pseudomonadati</taxon>
        <taxon>Bacteroidota</taxon>
        <taxon>Bacteroidia</taxon>
        <taxon>Bacteroidales</taxon>
        <taxon>Bacteroidaceae</taxon>
        <taxon>Bacteroides</taxon>
    </lineage>
</organism>
<feature type="transmembrane region" description="Helical" evidence="1">
    <location>
        <begin position="154"/>
        <end position="174"/>
    </location>
</feature>
<evidence type="ECO:0000256" key="1">
    <source>
        <dbReference type="SAM" id="Phobius"/>
    </source>
</evidence>
<comment type="caution">
    <text evidence="2">The sequence shown here is derived from an EMBL/GenBank/DDBJ whole genome shotgun (WGS) entry which is preliminary data.</text>
</comment>
<feature type="transmembrane region" description="Helical" evidence="1">
    <location>
        <begin position="12"/>
        <end position="30"/>
    </location>
</feature>
<dbReference type="InterPro" id="IPR025250">
    <property type="entry name" value="DUF4199"/>
</dbReference>
<keyword evidence="1" id="KW-0472">Membrane</keyword>
<keyword evidence="1" id="KW-1133">Transmembrane helix</keyword>
<evidence type="ECO:0000313" key="2">
    <source>
        <dbReference type="EMBL" id="HJA85038.1"/>
    </source>
</evidence>
<protein>
    <submittedName>
        <fullName evidence="2">DUF4199 domain-containing protein</fullName>
    </submittedName>
</protein>
<dbReference type="Pfam" id="PF13858">
    <property type="entry name" value="DUF4199"/>
    <property type="match status" value="1"/>
</dbReference>
<feature type="transmembrane region" description="Helical" evidence="1">
    <location>
        <begin position="36"/>
        <end position="58"/>
    </location>
</feature>
<gene>
    <name evidence="2" type="ORF">H9950_02350</name>
</gene>
<proteinExistence type="predicted"/>
<reference evidence="2" key="1">
    <citation type="journal article" date="2021" name="PeerJ">
        <title>Extensive microbial diversity within the chicken gut microbiome revealed by metagenomics and culture.</title>
        <authorList>
            <person name="Gilroy R."/>
            <person name="Ravi A."/>
            <person name="Getino M."/>
            <person name="Pursley I."/>
            <person name="Horton D.L."/>
            <person name="Alikhan N.F."/>
            <person name="Baker D."/>
            <person name="Gharbi K."/>
            <person name="Hall N."/>
            <person name="Watson M."/>
            <person name="Adriaenssens E.M."/>
            <person name="Foster-Nyarko E."/>
            <person name="Jarju S."/>
            <person name="Secka A."/>
            <person name="Antonio M."/>
            <person name="Oren A."/>
            <person name="Chaudhuri R.R."/>
            <person name="La Ragione R."/>
            <person name="Hildebrand F."/>
            <person name="Pallen M.J."/>
        </authorList>
    </citation>
    <scope>NUCLEOTIDE SEQUENCE</scope>
    <source>
        <strain evidence="2">ChiHjej12B11-9795</strain>
    </source>
</reference>
<evidence type="ECO:0000313" key="3">
    <source>
        <dbReference type="Proteomes" id="UP000823862"/>
    </source>
</evidence>
<sequence length="188" mass="21330">MAENRIYIQRYAMLFGAYLGVYWIIGSALFPLGFTIPFLLLLFIGFVIGGPFVGYYYAKNYRNRVCGGSISFSHAWVFTALMYVFASLLAAAAHYIYFRFIDQGFLVDTYTRMVDELFSQGGPTVTGMEIYKEQMEQACEQLSSLTPIEITMQLFSNNIFWGILLAIPTGLCVMKKKRTADNPSDISR</sequence>
<reference evidence="2" key="2">
    <citation type="submission" date="2021-04" db="EMBL/GenBank/DDBJ databases">
        <authorList>
            <person name="Gilroy R."/>
        </authorList>
    </citation>
    <scope>NUCLEOTIDE SEQUENCE</scope>
    <source>
        <strain evidence="2">ChiHjej12B11-9795</strain>
    </source>
</reference>
<dbReference type="EMBL" id="DWZI01000012">
    <property type="protein sequence ID" value="HJA85038.1"/>
    <property type="molecule type" value="Genomic_DNA"/>
</dbReference>